<evidence type="ECO:0000313" key="5">
    <source>
        <dbReference type="Proteomes" id="UP000192761"/>
    </source>
</evidence>
<feature type="domain" description="Lipoprotein LPP20-like" evidence="3">
    <location>
        <begin position="62"/>
        <end position="136"/>
    </location>
</feature>
<sequence length="192" mass="20288">MIKRSAMLAALALSGVLLGGCGMLKTASNDNGAPGRMPDVIVPSRVTAVGYGAMPNMDGLTMAQRRMLAMRASKLDAYRALAETVQGLRLTGQSTVSALALQNDSFRYYVDAYLRGARVLSVNPLPDGAYETVLELQLNGDFVREAGSAQQGMQVEAPKPEASKVEAPAPKPEAAATPTTSKTVASNFYYAK</sequence>
<keyword evidence="5" id="KW-1185">Reference proteome</keyword>
<reference evidence="4 5" key="1">
    <citation type="submission" date="2017-04" db="EMBL/GenBank/DDBJ databases">
        <authorList>
            <person name="Afonso C.L."/>
            <person name="Miller P.J."/>
            <person name="Scott M.A."/>
            <person name="Spackman E."/>
            <person name="Goraichik I."/>
            <person name="Dimitrov K.M."/>
            <person name="Suarez D.L."/>
            <person name="Swayne D.E."/>
        </authorList>
    </citation>
    <scope>NUCLEOTIDE SEQUENCE [LARGE SCALE GENOMIC DNA]</scope>
    <source>
        <strain evidence="4 5">DSM 23236</strain>
    </source>
</reference>
<evidence type="ECO:0000259" key="3">
    <source>
        <dbReference type="Pfam" id="PF02169"/>
    </source>
</evidence>
<feature type="region of interest" description="Disordered" evidence="1">
    <location>
        <begin position="147"/>
        <end position="179"/>
    </location>
</feature>
<dbReference type="PROSITE" id="PS51257">
    <property type="entry name" value="PROKAR_LIPOPROTEIN"/>
    <property type="match status" value="1"/>
</dbReference>
<evidence type="ECO:0000256" key="1">
    <source>
        <dbReference type="SAM" id="MobiDB-lite"/>
    </source>
</evidence>
<dbReference type="EMBL" id="FWXD01000023">
    <property type="protein sequence ID" value="SMC28580.1"/>
    <property type="molecule type" value="Genomic_DNA"/>
</dbReference>
<evidence type="ECO:0000313" key="4">
    <source>
        <dbReference type="EMBL" id="SMC28580.1"/>
    </source>
</evidence>
<dbReference type="InterPro" id="IPR024952">
    <property type="entry name" value="LPP20-like_dom"/>
</dbReference>
<gene>
    <name evidence="4" type="ORF">SAMN02745857_03327</name>
</gene>
<dbReference type="RefSeq" id="WP_084092249.1">
    <property type="nucleotide sequence ID" value="NZ_FWXD01000023.1"/>
</dbReference>
<evidence type="ECO:0000256" key="2">
    <source>
        <dbReference type="SAM" id="SignalP"/>
    </source>
</evidence>
<dbReference type="AlphaFoldDB" id="A0A1W1XX68"/>
<organism evidence="4 5">
    <name type="scientific">Andreprevotia lacus DSM 23236</name>
    <dbReference type="NCBI Taxonomy" id="1121001"/>
    <lineage>
        <taxon>Bacteria</taxon>
        <taxon>Pseudomonadati</taxon>
        <taxon>Pseudomonadota</taxon>
        <taxon>Betaproteobacteria</taxon>
        <taxon>Neisseriales</taxon>
        <taxon>Chitinibacteraceae</taxon>
        <taxon>Andreprevotia</taxon>
    </lineage>
</organism>
<dbReference type="Proteomes" id="UP000192761">
    <property type="component" value="Unassembled WGS sequence"/>
</dbReference>
<dbReference type="Pfam" id="PF02169">
    <property type="entry name" value="LPP20"/>
    <property type="match status" value="1"/>
</dbReference>
<accession>A0A1W1XX68</accession>
<feature type="chain" id="PRO_5013207104" description="Lipoprotein LPP20-like domain-containing protein" evidence="2">
    <location>
        <begin position="20"/>
        <end position="192"/>
    </location>
</feature>
<dbReference type="STRING" id="1121001.SAMN02745857_03327"/>
<proteinExistence type="predicted"/>
<feature type="compositionally biased region" description="Low complexity" evidence="1">
    <location>
        <begin position="165"/>
        <end position="179"/>
    </location>
</feature>
<dbReference type="OrthoDB" id="7348506at2"/>
<keyword evidence="2" id="KW-0732">Signal</keyword>
<protein>
    <recommendedName>
        <fullName evidence="3">Lipoprotein LPP20-like domain-containing protein</fullName>
    </recommendedName>
</protein>
<name>A0A1W1XX68_9NEIS</name>
<feature type="signal peptide" evidence="2">
    <location>
        <begin position="1"/>
        <end position="19"/>
    </location>
</feature>